<reference evidence="2 3" key="1">
    <citation type="submission" date="2023-11" db="EMBL/GenBank/DDBJ databases">
        <title>Draft genome sequence and annotation of the polyextremotolerant black yeast-like fungus Aureobasidium pullulans NRRL 62042.</title>
        <authorList>
            <person name="Dielentheis-Frenken M.R.E."/>
            <person name="Wibberg D."/>
            <person name="Blank L.M."/>
            <person name="Tiso T."/>
        </authorList>
    </citation>
    <scope>NUCLEOTIDE SEQUENCE [LARGE SCALE GENOMIC DNA]</scope>
    <source>
        <strain evidence="2 3">NRRL 62042</strain>
    </source>
</reference>
<keyword evidence="3" id="KW-1185">Reference proteome</keyword>
<dbReference type="PANTHER" id="PTHR46082:SF11">
    <property type="entry name" value="AAA+ ATPASE DOMAIN-CONTAINING PROTEIN-RELATED"/>
    <property type="match status" value="1"/>
</dbReference>
<dbReference type="SUPFAM" id="SSF53167">
    <property type="entry name" value="Purine and uridine phosphorylases"/>
    <property type="match status" value="1"/>
</dbReference>
<dbReference type="PANTHER" id="PTHR46082">
    <property type="entry name" value="ATP/GTP-BINDING PROTEIN-RELATED"/>
    <property type="match status" value="1"/>
</dbReference>
<dbReference type="Proteomes" id="UP001341245">
    <property type="component" value="Unassembled WGS sequence"/>
</dbReference>
<dbReference type="Pfam" id="PF01048">
    <property type="entry name" value="PNP_UDP_1"/>
    <property type="match status" value="1"/>
</dbReference>
<name>A0ABR0TMP2_AURPU</name>
<dbReference type="InterPro" id="IPR035994">
    <property type="entry name" value="Nucleoside_phosphorylase_sf"/>
</dbReference>
<dbReference type="InterPro" id="IPR053137">
    <property type="entry name" value="NLR-like"/>
</dbReference>
<feature type="domain" description="Nucleoside phosphorylase" evidence="1">
    <location>
        <begin position="21"/>
        <end position="310"/>
    </location>
</feature>
<gene>
    <name evidence="2" type="ORF">QM012_007944</name>
</gene>
<organism evidence="2 3">
    <name type="scientific">Aureobasidium pullulans</name>
    <name type="common">Black yeast</name>
    <name type="synonym">Pullularia pullulans</name>
    <dbReference type="NCBI Taxonomy" id="5580"/>
    <lineage>
        <taxon>Eukaryota</taxon>
        <taxon>Fungi</taxon>
        <taxon>Dikarya</taxon>
        <taxon>Ascomycota</taxon>
        <taxon>Pezizomycotina</taxon>
        <taxon>Dothideomycetes</taxon>
        <taxon>Dothideomycetidae</taxon>
        <taxon>Dothideales</taxon>
        <taxon>Saccotheciaceae</taxon>
        <taxon>Aureobasidium</taxon>
    </lineage>
</organism>
<accession>A0ABR0TMP2</accession>
<proteinExistence type="predicted"/>
<sequence>MSVAQTSTSPTRGELSSEDYTIGIICALPIELAAAVKMLDKKHPRLLQDPGDDNSYRFGLIGDHNVVIGCLAAGRTGLVSATSVALKMKSSFRCVRFGLMVGIGGGVPSEEHDIRLGDVVVSKPAGQHGGVVQYDLGKTRPNGSFERTGLLSPPPDALLTTLTDVEAAQEMDELNIAAHLSQLAQSLPAYGFPAKLTDDLYPPHHLHVGRKTCRDCGKENVVERKERPDNIPAIHYGTIASGNQVMKDAVERDAISQALGGVLCFEMEAAGLMNNFPCLVIRGISDYSDSHKNDGWQRYAAAAAAAFAKELLNHLASTTVKHMQTITQAMDNLSTQLAKNTDVTQQTNRIIEHAAEQRILEWLWPLSNFSKVQNEIRHFRVKDTGDWLLQDLEKLDWYHTGGLIWIHGVVAAVVSFPFIEDVLRICTSVLITVIDGNTRDTIKLAHFTVKEFLIVREGADEGLHWYRFTTRLAHQSITDQAIECVFGHPPASLKNICWYASRFWPAHARAIDRASNSIRCDEVQSRVNSLLQVDRRKQLLAWLPVHYPNESSPQGGVNLPLYYASLLGLESSVIHFWRDSSELKLQNGFYGNALDAAACMGHVEVVMCLTDRLETPSDYFDLARIVQNMRVNVAETIRALLRKGRRPLITTEVVHALTKTSVGGKILQILLEEDLASISINEELVHAATQNKWNRTIVEFLIEWRPREFPLSLQALLAVAGTSLSALQMLIDLRRGEICFNKQDYLQLAKEKSTYNIQKISTLLPSAIPVTTDLIEALASSPSGSQILKFLLDTQVVEHPLTFSAVLMVAEGFNLDTFNSLLRHQWEDNTLTDEIILAIAFNCYLAPPRWTKGSGRVPRANGLFHHEHRPTLMQWHISDSSAALMSLMSKPEYNISPNTRIVECIAQEFDRGVMQHLVKTLAKSSHFNNSNDAMDDRIGDEDEIFHHILETDLGISVHMRDFLKEKYISMQPSGYPEPEQHIIFKAEDAYFRGRDSLMGSRSAAEMLGLEQLPRMLRGLKYSSSEYDEESVIYVLGGWRTVRAVHRTTDRRVPQGRWIDDNRNDLLFWHLRKDFWNDRDDEDDDLPSASFVNALEGFQVAMMDLITRFDSDHETDDNLSDHDPLPVRLQEVCSSIIITNYSIPP</sequence>
<evidence type="ECO:0000313" key="3">
    <source>
        <dbReference type="Proteomes" id="UP001341245"/>
    </source>
</evidence>
<dbReference type="InterPro" id="IPR000845">
    <property type="entry name" value="Nucleoside_phosphorylase_d"/>
</dbReference>
<evidence type="ECO:0000259" key="1">
    <source>
        <dbReference type="Pfam" id="PF01048"/>
    </source>
</evidence>
<comment type="caution">
    <text evidence="2">The sequence shown here is derived from an EMBL/GenBank/DDBJ whole genome shotgun (WGS) entry which is preliminary data.</text>
</comment>
<dbReference type="EMBL" id="JASGXD010000006">
    <property type="protein sequence ID" value="KAK6005165.1"/>
    <property type="molecule type" value="Genomic_DNA"/>
</dbReference>
<protein>
    <recommendedName>
        <fullName evidence="1">Nucleoside phosphorylase domain-containing protein</fullName>
    </recommendedName>
</protein>
<evidence type="ECO:0000313" key="2">
    <source>
        <dbReference type="EMBL" id="KAK6005165.1"/>
    </source>
</evidence>
<dbReference type="Gene3D" id="3.40.50.1580">
    <property type="entry name" value="Nucleoside phosphorylase domain"/>
    <property type="match status" value="1"/>
</dbReference>